<dbReference type="Pfam" id="PF09995">
    <property type="entry name" value="MPAB_Lcp_cat"/>
    <property type="match status" value="1"/>
</dbReference>
<proteinExistence type="predicted"/>
<dbReference type="Proteomes" id="UP001233999">
    <property type="component" value="Unassembled WGS sequence"/>
</dbReference>
<accession>A0AAD7Z5K5</accession>
<dbReference type="InterPro" id="IPR018713">
    <property type="entry name" value="MPAB/Lcp_cat_dom"/>
</dbReference>
<organism evidence="3 4">
    <name type="scientific">Diploptera punctata</name>
    <name type="common">Pacific beetle cockroach</name>
    <dbReference type="NCBI Taxonomy" id="6984"/>
    <lineage>
        <taxon>Eukaryota</taxon>
        <taxon>Metazoa</taxon>
        <taxon>Ecdysozoa</taxon>
        <taxon>Arthropoda</taxon>
        <taxon>Hexapoda</taxon>
        <taxon>Insecta</taxon>
        <taxon>Pterygota</taxon>
        <taxon>Neoptera</taxon>
        <taxon>Polyneoptera</taxon>
        <taxon>Dictyoptera</taxon>
        <taxon>Blattodea</taxon>
        <taxon>Blaberoidea</taxon>
        <taxon>Blaberidae</taxon>
        <taxon>Diplopterinae</taxon>
        <taxon>Diploptera</taxon>
    </lineage>
</organism>
<dbReference type="PANTHER" id="PTHR37159">
    <property type="entry name" value="GH11867P"/>
    <property type="match status" value="1"/>
</dbReference>
<evidence type="ECO:0000256" key="1">
    <source>
        <dbReference type="SAM" id="Phobius"/>
    </source>
</evidence>
<keyword evidence="1" id="KW-0812">Transmembrane</keyword>
<comment type="caution">
    <text evidence="3">The sequence shown here is derived from an EMBL/GenBank/DDBJ whole genome shotgun (WGS) entry which is preliminary data.</text>
</comment>
<keyword evidence="1" id="KW-0472">Membrane</keyword>
<evidence type="ECO:0000313" key="4">
    <source>
        <dbReference type="Proteomes" id="UP001233999"/>
    </source>
</evidence>
<evidence type="ECO:0000259" key="2">
    <source>
        <dbReference type="Pfam" id="PF09995"/>
    </source>
</evidence>
<keyword evidence="4" id="KW-1185">Reference proteome</keyword>
<dbReference type="AlphaFoldDB" id="A0AAD7Z5K5"/>
<dbReference type="PANTHER" id="PTHR37159:SF1">
    <property type="entry name" value="GH11867P"/>
    <property type="match status" value="1"/>
</dbReference>
<feature type="transmembrane region" description="Helical" evidence="1">
    <location>
        <begin position="70"/>
        <end position="95"/>
    </location>
</feature>
<dbReference type="GO" id="GO:0016491">
    <property type="term" value="F:oxidoreductase activity"/>
    <property type="evidence" value="ECO:0007669"/>
    <property type="project" value="InterPro"/>
</dbReference>
<reference evidence="3" key="1">
    <citation type="journal article" date="2023" name="IScience">
        <title>Live-bearing cockroach genome reveals convergent evolutionary mechanisms linked to viviparity in insects and beyond.</title>
        <authorList>
            <person name="Fouks B."/>
            <person name="Harrison M.C."/>
            <person name="Mikhailova A.A."/>
            <person name="Marchal E."/>
            <person name="English S."/>
            <person name="Carruthers M."/>
            <person name="Jennings E.C."/>
            <person name="Chiamaka E.L."/>
            <person name="Frigard R.A."/>
            <person name="Pippel M."/>
            <person name="Attardo G.M."/>
            <person name="Benoit J.B."/>
            <person name="Bornberg-Bauer E."/>
            <person name="Tobe S.S."/>
        </authorList>
    </citation>
    <scope>NUCLEOTIDE SEQUENCE</scope>
    <source>
        <strain evidence="3">Stay&amp;Tobe</strain>
    </source>
</reference>
<name>A0AAD7Z5K5_DIPPU</name>
<reference evidence="3" key="2">
    <citation type="submission" date="2023-05" db="EMBL/GenBank/DDBJ databases">
        <authorList>
            <person name="Fouks B."/>
        </authorList>
    </citation>
    <scope>NUCLEOTIDE SEQUENCE</scope>
    <source>
        <strain evidence="3">Stay&amp;Tobe</strain>
        <tissue evidence="3">Testes</tissue>
    </source>
</reference>
<gene>
    <name evidence="3" type="ORF">L9F63_008328</name>
</gene>
<feature type="domain" description="ER-bound oxygenase mpaB/mpaB'/Rubber oxygenase catalytic" evidence="2">
    <location>
        <begin position="76"/>
        <end position="223"/>
    </location>
</feature>
<evidence type="ECO:0000313" key="3">
    <source>
        <dbReference type="EMBL" id="KAJ9574504.1"/>
    </source>
</evidence>
<keyword evidence="1" id="KW-1133">Transmembrane helix</keyword>
<protein>
    <recommendedName>
        <fullName evidence="2">ER-bound oxygenase mpaB/mpaB'/Rubber oxygenase catalytic domain-containing protein</fullName>
    </recommendedName>
</protein>
<sequence length="344" mass="39027">MAVGASIVVEKIEQPYDGSSKSTLVTDNEFRVLLEDGALAAADANHAVGLPPWFDWDKFRRGQQYFRKNYFALFVSKLCGLISILAIPSIVRILILTRQSSEPVAAFRRYVVTLTHMLDWYDGDLLEPTSRAHRSLMSVRLRHCTAARKARKVGLTPISQLDMVLTQFGFMGFGLLAPEKLGLSGTKEDLEGYVHFWRTVGHLLGIEDRFNLCKGSLEETKKLCGTVLEQVFVPALKKPAEGFEEMSRALMDGMWAMSPFLHYDAFMGFTMRLAGVEKSKEVAKTAYGRGLLSYQIFVHEVLLGSWVTAWFARPIHNFLMWFSVFMTQRLPLLAYLRFGRSQIY</sequence>
<dbReference type="EMBL" id="JASPKZ010010283">
    <property type="protein sequence ID" value="KAJ9574504.1"/>
    <property type="molecule type" value="Genomic_DNA"/>
</dbReference>